<keyword evidence="1" id="KW-0472">Membrane</keyword>
<sequence>MIKFDYSEIKSSIKDNQIRSNKIKIRKYILIILLLFVSLNIYTYFSEYKRYVVNAPDRLKEAREEFTKAYMFHLYYASFVRFLSVDFQNPILKIFKTPRDYFYHRAIERLPENEGEKALYFELFEAKLYNFSVGGKYGSMARHYGVDFAKEFIDKVYENIKILSTQKIDDTFTNNIGRDVIEAYLGLTDIFIFDSHINPNGFVFNDLNMIKYSTDKELNERFLNVYNWQNEFLSYYEKNYSLEYNEILSKNRGWNSPYINYNKKIIQLISFILFYKISNNQFDCNEDRIFLIIRDSSLNTLIKYIKDYGVTEENEKVFQAVISYIWIENSAKNELFKGTNPLNLKIDCKY</sequence>
<reference evidence="2" key="1">
    <citation type="submission" date="2023-09" db="EMBL/GenBank/DDBJ databases">
        <title>Arcobacter tbilisiensis sp. nov. isolated from chicken meat in Tbilisi, Georgia.</title>
        <authorList>
            <person name="Matthias R."/>
            <person name="Zautner A.E."/>
        </authorList>
    </citation>
    <scope>NUCLEOTIDE SEQUENCE</scope>
    <source>
        <strain evidence="2">LEO 52</strain>
    </source>
</reference>
<accession>A0AA96IE31</accession>
<dbReference type="EMBL" id="CP134854">
    <property type="protein sequence ID" value="WNL28845.1"/>
    <property type="molecule type" value="Genomic_DNA"/>
</dbReference>
<evidence type="ECO:0000256" key="1">
    <source>
        <dbReference type="SAM" id="Phobius"/>
    </source>
</evidence>
<evidence type="ECO:0000313" key="2">
    <source>
        <dbReference type="EMBL" id="WNL28845.1"/>
    </source>
</evidence>
<organism evidence="2">
    <name type="scientific">Arcobacter sp. AZ-2023</name>
    <dbReference type="NCBI Taxonomy" id="3074453"/>
    <lineage>
        <taxon>Bacteria</taxon>
        <taxon>Pseudomonadati</taxon>
        <taxon>Campylobacterota</taxon>
        <taxon>Epsilonproteobacteria</taxon>
        <taxon>Campylobacterales</taxon>
        <taxon>Arcobacteraceae</taxon>
        <taxon>Arcobacter</taxon>
    </lineage>
</organism>
<dbReference type="AlphaFoldDB" id="A0AA96IE31"/>
<protein>
    <submittedName>
        <fullName evidence="2">Uncharacterized protein</fullName>
    </submittedName>
</protein>
<proteinExistence type="predicted"/>
<feature type="transmembrane region" description="Helical" evidence="1">
    <location>
        <begin position="28"/>
        <end position="45"/>
    </location>
</feature>
<keyword evidence="1" id="KW-0812">Transmembrane</keyword>
<name>A0AA96IE31_9BACT</name>
<gene>
    <name evidence="2" type="ORF">RMQ68_05615</name>
</gene>
<keyword evidence="1" id="KW-1133">Transmembrane helix</keyword>